<dbReference type="EMBL" id="JAGTIS010000007">
    <property type="protein sequence ID" value="MBT8767252.1"/>
    <property type="molecule type" value="Genomic_DNA"/>
</dbReference>
<dbReference type="Gene3D" id="3.90.960.10">
    <property type="entry name" value="YbaK/aminoacyl-tRNA synthetase-associated domain"/>
    <property type="match status" value="1"/>
</dbReference>
<dbReference type="CDD" id="cd04332">
    <property type="entry name" value="YbaK_like"/>
    <property type="match status" value="1"/>
</dbReference>
<protein>
    <submittedName>
        <fullName evidence="2">YbaK/EbsC family protein</fullName>
    </submittedName>
</protein>
<proteinExistence type="predicted"/>
<dbReference type="SUPFAM" id="SSF55826">
    <property type="entry name" value="YbaK/ProRS associated domain"/>
    <property type="match status" value="1"/>
</dbReference>
<reference evidence="2 3" key="1">
    <citation type="submission" date="2021-04" db="EMBL/GenBank/DDBJ databases">
        <title>Pseudomonas boanensis sp. nov., a bacterium isolated from river water used for household purposes in Boane District, Mozambique.</title>
        <authorList>
            <person name="Nicklasson M."/>
            <person name="Martin-Rodriguez A.J."/>
            <person name="Thorell K."/>
            <person name="Neves L."/>
            <person name="Mussagy A."/>
            <person name="Rydberg H.A."/>
            <person name="Hernroth B."/>
            <person name="Svensson-Stadler L."/>
            <person name="Sjoling A."/>
        </authorList>
    </citation>
    <scope>NUCLEOTIDE SEQUENCE [LARGE SCALE GENOMIC DNA]</scope>
    <source>
        <strain evidence="2 3">DB1</strain>
    </source>
</reference>
<name>A0ABS5XLU2_9GAMM</name>
<dbReference type="Pfam" id="PF04073">
    <property type="entry name" value="tRNA_edit"/>
    <property type="match status" value="1"/>
</dbReference>
<organism evidence="2 3">
    <name type="scientific">Metapseudomonas boanensis</name>
    <dbReference type="NCBI Taxonomy" id="2822138"/>
    <lineage>
        <taxon>Bacteria</taxon>
        <taxon>Pseudomonadati</taxon>
        <taxon>Pseudomonadota</taxon>
        <taxon>Gammaproteobacteria</taxon>
        <taxon>Pseudomonadales</taxon>
        <taxon>Pseudomonadaceae</taxon>
        <taxon>Metapseudomonas</taxon>
    </lineage>
</organism>
<dbReference type="RefSeq" id="WP_215375565.1">
    <property type="nucleotide sequence ID" value="NZ_CP113889.1"/>
</dbReference>
<dbReference type="InterPro" id="IPR036754">
    <property type="entry name" value="YbaK/aa-tRNA-synt-asso_dom_sf"/>
</dbReference>
<comment type="caution">
    <text evidence="2">The sequence shown here is derived from an EMBL/GenBank/DDBJ whole genome shotgun (WGS) entry which is preliminary data.</text>
</comment>
<dbReference type="PANTHER" id="PTHR30411:SF9">
    <property type="entry name" value="MULTIFUNCTIONAL SER_THR-TRNA DEACYLASE PROXP-Y"/>
    <property type="match status" value="1"/>
</dbReference>
<gene>
    <name evidence="2" type="ORF">J7302_14145</name>
</gene>
<evidence type="ECO:0000259" key="1">
    <source>
        <dbReference type="Pfam" id="PF04073"/>
    </source>
</evidence>
<sequence length="154" mass="17297">MRMAATLQRSLERAHCQFDLVPHPHSATSLESARVANIPAERLAKSVILDDRHGHFLMAVVPASRHLDVGKVRKDARQWQLTNEATLSGLFKDCELGAVPAVGEPYGMNMLVDPTLTRQKDIYMESGDHENLVHMRMDEFLKLVPDAEVCELCH</sequence>
<accession>A0ABS5XLU2</accession>
<dbReference type="PANTHER" id="PTHR30411">
    <property type="entry name" value="CYTOPLASMIC PROTEIN"/>
    <property type="match status" value="1"/>
</dbReference>
<feature type="domain" description="YbaK/aminoacyl-tRNA synthetase-associated" evidence="1">
    <location>
        <begin position="23"/>
        <end position="143"/>
    </location>
</feature>
<evidence type="ECO:0000313" key="2">
    <source>
        <dbReference type="EMBL" id="MBT8767252.1"/>
    </source>
</evidence>
<dbReference type="InterPro" id="IPR007214">
    <property type="entry name" value="YbaK/aa-tRNA-synth-assoc-dom"/>
</dbReference>
<dbReference type="Proteomes" id="UP001519667">
    <property type="component" value="Unassembled WGS sequence"/>
</dbReference>
<evidence type="ECO:0000313" key="3">
    <source>
        <dbReference type="Proteomes" id="UP001519667"/>
    </source>
</evidence>
<keyword evidence="3" id="KW-1185">Reference proteome</keyword>